<dbReference type="EMBL" id="JACHNV010000007">
    <property type="protein sequence ID" value="MBB4603071.1"/>
    <property type="molecule type" value="Genomic_DNA"/>
</dbReference>
<keyword evidence="2" id="KW-1185">Reference proteome</keyword>
<accession>A0ABR6K252</accession>
<evidence type="ECO:0000313" key="2">
    <source>
        <dbReference type="Proteomes" id="UP000579570"/>
    </source>
</evidence>
<gene>
    <name evidence="1" type="ORF">GGU46_003727</name>
</gene>
<comment type="caution">
    <text evidence="1">The sequence shown here is derived from an EMBL/GenBank/DDBJ whole genome shotgun (WGS) entry which is preliminary data.</text>
</comment>
<dbReference type="InterPro" id="IPR028957">
    <property type="entry name" value="Imm50"/>
</dbReference>
<dbReference type="Proteomes" id="UP000579570">
    <property type="component" value="Unassembled WGS sequence"/>
</dbReference>
<dbReference type="Pfam" id="PF15594">
    <property type="entry name" value="Imm50"/>
    <property type="match status" value="1"/>
</dbReference>
<evidence type="ECO:0000313" key="1">
    <source>
        <dbReference type="EMBL" id="MBB4603071.1"/>
    </source>
</evidence>
<organism evidence="1 2">
    <name type="scientific">Hymenobacter latericoloratus</name>
    <dbReference type="NCBI Taxonomy" id="1411121"/>
    <lineage>
        <taxon>Bacteria</taxon>
        <taxon>Pseudomonadati</taxon>
        <taxon>Bacteroidota</taxon>
        <taxon>Cytophagia</taxon>
        <taxon>Cytophagales</taxon>
        <taxon>Hymenobacteraceae</taxon>
        <taxon>Hymenobacter</taxon>
    </lineage>
</organism>
<dbReference type="RefSeq" id="WP_215906391.1">
    <property type="nucleotide sequence ID" value="NZ_JACHNV010000007.1"/>
</dbReference>
<name>A0ABR6K252_9BACT</name>
<sequence>MLSADEASLSVRLILIQSTCDMIEIEDQAPAIRRIVNSELVLHHFGYWPSFHDATISRMTFKVHPSRGASITVVIAACETTDEVEAQGYYKQIKHCDIELQFIGIHEMVFDFDHQPVIFGLDFKVSGPTSGIKCGFASSAGSEVIVAEEVLVLRLTPTNG</sequence>
<proteinExistence type="predicted"/>
<reference evidence="1 2" key="1">
    <citation type="submission" date="2020-08" db="EMBL/GenBank/DDBJ databases">
        <title>Genomic Encyclopedia of Type Strains, Phase IV (KMG-IV): sequencing the most valuable type-strain genomes for metagenomic binning, comparative biology and taxonomic classification.</title>
        <authorList>
            <person name="Goeker M."/>
        </authorList>
    </citation>
    <scope>NUCLEOTIDE SEQUENCE [LARGE SCALE GENOMIC DNA]</scope>
    <source>
        <strain evidence="1 2">DSM 26701</strain>
    </source>
</reference>
<protein>
    <submittedName>
        <fullName evidence="1">Uncharacterized protein</fullName>
    </submittedName>
</protein>